<sequence length="177" mass="20513">MGWIVLTYDPAPVCMWITARESCVINVCLDERLFGDTIMRAEKVRDTYVISDVFVYNSSCIFNSTTFQQRYEWSKAILERFYRPGLAVFVHKSNLPADTKLRGYEVYDHKEGSHGCFMEIEETIIRTEIPDVYTVVGKQGYVLVPNLKTSQFLRSKGVEFKMKCEPKDGNWEVILPN</sequence>
<dbReference type="EMBL" id="MN740410">
    <property type="protein sequence ID" value="QHU05224.1"/>
    <property type="molecule type" value="Genomic_DNA"/>
</dbReference>
<dbReference type="AlphaFoldDB" id="A0A6C0JNG4"/>
<proteinExistence type="predicted"/>
<reference evidence="1" key="1">
    <citation type="journal article" date="2020" name="Nature">
        <title>Giant virus diversity and host interactions through global metagenomics.</title>
        <authorList>
            <person name="Schulz F."/>
            <person name="Roux S."/>
            <person name="Paez-Espino D."/>
            <person name="Jungbluth S."/>
            <person name="Walsh D.A."/>
            <person name="Denef V.J."/>
            <person name="McMahon K.D."/>
            <person name="Konstantinidis K.T."/>
            <person name="Eloe-Fadrosh E.A."/>
            <person name="Kyrpides N.C."/>
            <person name="Woyke T."/>
        </authorList>
    </citation>
    <scope>NUCLEOTIDE SEQUENCE</scope>
    <source>
        <strain evidence="1">GVMAG-M-3300027734-16</strain>
    </source>
</reference>
<evidence type="ECO:0000313" key="1">
    <source>
        <dbReference type="EMBL" id="QHU05224.1"/>
    </source>
</evidence>
<name>A0A6C0JNG4_9ZZZZ</name>
<organism evidence="1">
    <name type="scientific">viral metagenome</name>
    <dbReference type="NCBI Taxonomy" id="1070528"/>
    <lineage>
        <taxon>unclassified sequences</taxon>
        <taxon>metagenomes</taxon>
        <taxon>organismal metagenomes</taxon>
    </lineage>
</organism>
<accession>A0A6C0JNG4</accession>
<protein>
    <submittedName>
        <fullName evidence="1">Uncharacterized protein</fullName>
    </submittedName>
</protein>